<evidence type="ECO:0008006" key="3">
    <source>
        <dbReference type="Google" id="ProtNLM"/>
    </source>
</evidence>
<organism evidence="1 2">
    <name type="scientific">candidate division WOR-3 bacterium</name>
    <dbReference type="NCBI Taxonomy" id="2052148"/>
    <lineage>
        <taxon>Bacteria</taxon>
        <taxon>Bacteria division WOR-3</taxon>
    </lineage>
</organism>
<name>A0A348MMV5_UNCW3</name>
<reference evidence="1 2" key="1">
    <citation type="journal article" date="2018" name="Nat. Biotechnol.">
        <title>A standardized bacterial taxonomy based on genome phylogeny substantially revises the tree of life.</title>
        <authorList>
            <person name="Parks D.H."/>
            <person name="Chuvochina M."/>
            <person name="Waite D.W."/>
            <person name="Rinke C."/>
            <person name="Skarshewski A."/>
            <person name="Chaumeil P.A."/>
            <person name="Hugenholtz P."/>
        </authorList>
    </citation>
    <scope>NUCLEOTIDE SEQUENCE [LARGE SCALE GENOMIC DNA]</scope>
    <source>
        <strain evidence="1">UBA7921</strain>
    </source>
</reference>
<dbReference type="EMBL" id="DMCX01000048">
    <property type="protein sequence ID" value="HAF08381.1"/>
    <property type="molecule type" value="Genomic_DNA"/>
</dbReference>
<gene>
    <name evidence="1" type="ORF">DCG82_08250</name>
</gene>
<comment type="caution">
    <text evidence="1">The sequence shown here is derived from an EMBL/GenBank/DDBJ whole genome shotgun (WGS) entry which is preliminary data.</text>
</comment>
<proteinExistence type="predicted"/>
<protein>
    <recommendedName>
        <fullName evidence="3">Thioredoxin-like fold domain-containing protein</fullName>
    </recommendedName>
</protein>
<accession>A0A348MMV5</accession>
<dbReference type="Proteomes" id="UP000262454">
    <property type="component" value="Unassembled WGS sequence"/>
</dbReference>
<evidence type="ECO:0000313" key="1">
    <source>
        <dbReference type="EMBL" id="HAF08381.1"/>
    </source>
</evidence>
<dbReference type="AlphaFoldDB" id="A0A348MMV5"/>
<sequence length="182" mass="21586">DIIEPEVVENSDSLIKVEIDDDKYYLIYGFRDDLGSSFISIKNIVGDTLNIYLDSLRYFSLTNKKYLKSFKNFEKLSKYKNVKDKRKMLIFLDLNNEESISTLLTNRDFIKSFDGFIYIFTNKDDRIFDLFYKENISIFKISENDFKSFEINIFPTITVIEGNKTLYWIEGLNLNLKSIIKF</sequence>
<evidence type="ECO:0000313" key="2">
    <source>
        <dbReference type="Proteomes" id="UP000262454"/>
    </source>
</evidence>
<feature type="non-terminal residue" evidence="1">
    <location>
        <position position="1"/>
    </location>
</feature>